<dbReference type="Pfam" id="PF00550">
    <property type="entry name" value="PP-binding"/>
    <property type="match status" value="1"/>
</dbReference>
<protein>
    <submittedName>
        <fullName evidence="4">Amino acid adenylation protein</fullName>
    </submittedName>
</protein>
<sequence>MTYGVAALVSQWCAKTPDAQAVSVAATGESVTYRELWARSGRLAAELMATGVRPGEVVGIALDRSVELVVAMLGVVRAGAVYLSLDAEAPESRVAELLTDVHCVLTGPRRAVPDSVRGMRVPTTGDASADVAVSMDDPCYVVYTSGSTGRPKGVLIPHRGVVRLVREPVFCTLNPGDRLACTANPAFDAITFEVWGGLARGATVVMFPDVADLGLDAWVALVSAQRLHALHLTTSVFNLVAKERPVVFGPLRTLLFGGEQADPAMVRRVLAQAPPGRMVNLYGPTETTMLASWFECTPGRVPEGARVPIGFPIQDTTLSIVDEALRAVPPGEVGELLIGGPGVALGYLGMPELTAERFVPDPAGGRGVVYRTGDLVRAGAGGALEVIGRRDRQVKVRGFRVELDEVELAIRATGLVDTAVVEKVGDGPAAVLAGFVVPASADTGVLAARLAERLPAYLVPARWVPLAELPLQPTGKVDRTRLVRLAEDVATGDDPADGLAGEVGAVWREVLAVPSVGAGDNFLDLGGNSLLAVQVAVRLSERLAVEVEPADVLLADTFVGLVDQLRQAKEHVDVA</sequence>
<dbReference type="GO" id="GO:0044550">
    <property type="term" value="P:secondary metabolite biosynthetic process"/>
    <property type="evidence" value="ECO:0007669"/>
    <property type="project" value="TreeGrafter"/>
</dbReference>
<dbReference type="PRINTS" id="PR00154">
    <property type="entry name" value="AMPBINDING"/>
</dbReference>
<dbReference type="InterPro" id="IPR029058">
    <property type="entry name" value="AB_hydrolase_fold"/>
</dbReference>
<dbReference type="PANTHER" id="PTHR45527:SF1">
    <property type="entry name" value="FATTY ACID SYNTHASE"/>
    <property type="match status" value="1"/>
</dbReference>
<dbReference type="InterPro" id="IPR036736">
    <property type="entry name" value="ACP-like_sf"/>
</dbReference>
<accession>A0A9W6VIT9</accession>
<dbReference type="AlphaFoldDB" id="A0A9W6VIT9"/>
<dbReference type="InterPro" id="IPR009081">
    <property type="entry name" value="PP-bd_ACP"/>
</dbReference>
<keyword evidence="5" id="KW-1185">Reference proteome</keyword>
<dbReference type="PROSITE" id="PS50075">
    <property type="entry name" value="CARRIER"/>
    <property type="match status" value="1"/>
</dbReference>
<dbReference type="PROSITE" id="PS00012">
    <property type="entry name" value="PHOSPHOPANTETHEINE"/>
    <property type="match status" value="1"/>
</dbReference>
<evidence type="ECO:0000259" key="3">
    <source>
        <dbReference type="PROSITE" id="PS50075"/>
    </source>
</evidence>
<dbReference type="GO" id="GO:0005737">
    <property type="term" value="C:cytoplasm"/>
    <property type="evidence" value="ECO:0007669"/>
    <property type="project" value="TreeGrafter"/>
</dbReference>
<dbReference type="RefSeq" id="WP_285489365.1">
    <property type="nucleotide sequence ID" value="NZ_BSTI01000020.1"/>
</dbReference>
<dbReference type="InterPro" id="IPR020459">
    <property type="entry name" value="AMP-binding"/>
</dbReference>
<dbReference type="Pfam" id="PF00501">
    <property type="entry name" value="AMP-binding"/>
    <property type="match status" value="1"/>
</dbReference>
<dbReference type="Gene3D" id="3.40.50.980">
    <property type="match status" value="2"/>
</dbReference>
<proteinExistence type="predicted"/>
<dbReference type="GO" id="GO:0043041">
    <property type="term" value="P:amino acid activation for nonribosomal peptide biosynthetic process"/>
    <property type="evidence" value="ECO:0007669"/>
    <property type="project" value="TreeGrafter"/>
</dbReference>
<dbReference type="InterPro" id="IPR006162">
    <property type="entry name" value="Ppantetheine_attach_site"/>
</dbReference>
<reference evidence="4" key="1">
    <citation type="submission" date="2023-03" db="EMBL/GenBank/DDBJ databases">
        <title>Amycolatopsis taiwanensis NBRC 103393.</title>
        <authorList>
            <person name="Ichikawa N."/>
            <person name="Sato H."/>
            <person name="Tonouchi N."/>
        </authorList>
    </citation>
    <scope>NUCLEOTIDE SEQUENCE</scope>
    <source>
        <strain evidence="4">NBRC 103393</strain>
    </source>
</reference>
<dbReference type="SUPFAM" id="SSF56801">
    <property type="entry name" value="Acetyl-CoA synthetase-like"/>
    <property type="match status" value="1"/>
</dbReference>
<gene>
    <name evidence="4" type="ORF">Atai01_66590</name>
</gene>
<keyword evidence="1" id="KW-0596">Phosphopantetheine</keyword>
<dbReference type="SUPFAM" id="SSF47336">
    <property type="entry name" value="ACP-like"/>
    <property type="match status" value="1"/>
</dbReference>
<dbReference type="InterPro" id="IPR045851">
    <property type="entry name" value="AMP-bd_C_sf"/>
</dbReference>
<dbReference type="NCBIfam" id="TIGR01733">
    <property type="entry name" value="AA-adenyl-dom"/>
    <property type="match status" value="1"/>
</dbReference>
<dbReference type="Gene3D" id="2.30.38.10">
    <property type="entry name" value="Luciferase, Domain 3"/>
    <property type="match status" value="1"/>
</dbReference>
<evidence type="ECO:0000256" key="1">
    <source>
        <dbReference type="ARBA" id="ARBA00022450"/>
    </source>
</evidence>
<dbReference type="Proteomes" id="UP001165136">
    <property type="component" value="Unassembled WGS sequence"/>
</dbReference>
<dbReference type="Gene3D" id="3.30.300.30">
    <property type="match status" value="1"/>
</dbReference>
<dbReference type="Gene3D" id="3.40.50.1820">
    <property type="entry name" value="alpha/beta hydrolase"/>
    <property type="match status" value="1"/>
</dbReference>
<evidence type="ECO:0000313" key="5">
    <source>
        <dbReference type="Proteomes" id="UP001165136"/>
    </source>
</evidence>
<evidence type="ECO:0000313" key="4">
    <source>
        <dbReference type="EMBL" id="GLY70040.1"/>
    </source>
</evidence>
<dbReference type="EMBL" id="BSTI01000020">
    <property type="protein sequence ID" value="GLY70040.1"/>
    <property type="molecule type" value="Genomic_DNA"/>
</dbReference>
<dbReference type="PANTHER" id="PTHR45527">
    <property type="entry name" value="NONRIBOSOMAL PEPTIDE SYNTHETASE"/>
    <property type="match status" value="1"/>
</dbReference>
<organism evidence="4 5">
    <name type="scientific">Amycolatopsis taiwanensis</name>
    <dbReference type="NCBI Taxonomy" id="342230"/>
    <lineage>
        <taxon>Bacteria</taxon>
        <taxon>Bacillati</taxon>
        <taxon>Actinomycetota</taxon>
        <taxon>Actinomycetes</taxon>
        <taxon>Pseudonocardiales</taxon>
        <taxon>Pseudonocardiaceae</taxon>
        <taxon>Amycolatopsis</taxon>
    </lineage>
</organism>
<dbReference type="GO" id="GO:0031177">
    <property type="term" value="F:phosphopantetheine binding"/>
    <property type="evidence" value="ECO:0007669"/>
    <property type="project" value="TreeGrafter"/>
</dbReference>
<dbReference type="PROSITE" id="PS00455">
    <property type="entry name" value="AMP_BINDING"/>
    <property type="match status" value="1"/>
</dbReference>
<dbReference type="InterPro" id="IPR010071">
    <property type="entry name" value="AA_adenyl_dom"/>
</dbReference>
<evidence type="ECO:0000256" key="2">
    <source>
        <dbReference type="ARBA" id="ARBA00022553"/>
    </source>
</evidence>
<keyword evidence="2" id="KW-0597">Phosphoprotein</keyword>
<comment type="caution">
    <text evidence="4">The sequence shown here is derived from an EMBL/GenBank/DDBJ whole genome shotgun (WGS) entry which is preliminary data.</text>
</comment>
<feature type="domain" description="Carrier" evidence="3">
    <location>
        <begin position="494"/>
        <end position="569"/>
    </location>
</feature>
<dbReference type="InterPro" id="IPR020845">
    <property type="entry name" value="AMP-binding_CS"/>
</dbReference>
<name>A0A9W6VIT9_9PSEU</name>
<dbReference type="InterPro" id="IPR000873">
    <property type="entry name" value="AMP-dep_synth/lig_dom"/>
</dbReference>